<keyword evidence="4" id="KW-1185">Reference proteome</keyword>
<feature type="compositionally biased region" description="Polar residues" evidence="1">
    <location>
        <begin position="1154"/>
        <end position="1185"/>
    </location>
</feature>
<dbReference type="PANTHER" id="PTHR43668:SF5">
    <property type="entry name" value="AMIDOHYDROLASE 3 DOMAIN-CONTAINING PROTEIN"/>
    <property type="match status" value="1"/>
</dbReference>
<dbReference type="PANTHER" id="PTHR43668">
    <property type="entry name" value="ALLANTOINASE"/>
    <property type="match status" value="1"/>
</dbReference>
<accession>A0AAD5VUZ0</accession>
<dbReference type="InterPro" id="IPR011059">
    <property type="entry name" value="Metal-dep_hydrolase_composite"/>
</dbReference>
<dbReference type="Gene3D" id="3.20.20.140">
    <property type="entry name" value="Metal-dependent hydrolases"/>
    <property type="match status" value="2"/>
</dbReference>
<evidence type="ECO:0000256" key="1">
    <source>
        <dbReference type="SAM" id="MobiDB-lite"/>
    </source>
</evidence>
<feature type="compositionally biased region" description="Polar residues" evidence="1">
    <location>
        <begin position="1027"/>
        <end position="1036"/>
    </location>
</feature>
<proteinExistence type="predicted"/>
<feature type="compositionally biased region" description="Acidic residues" evidence="1">
    <location>
        <begin position="1246"/>
        <end position="1255"/>
    </location>
</feature>
<feature type="compositionally biased region" description="Low complexity" evidence="1">
    <location>
        <begin position="988"/>
        <end position="998"/>
    </location>
</feature>
<dbReference type="GO" id="GO:0006145">
    <property type="term" value="P:purine nucleobase catabolic process"/>
    <property type="evidence" value="ECO:0007669"/>
    <property type="project" value="TreeGrafter"/>
</dbReference>
<evidence type="ECO:0000313" key="4">
    <source>
        <dbReference type="Proteomes" id="UP001213000"/>
    </source>
</evidence>
<protein>
    <recommendedName>
        <fullName evidence="2">Amidohydrolase-related domain-containing protein</fullName>
    </recommendedName>
</protein>
<feature type="domain" description="Amidohydrolase-related" evidence="2">
    <location>
        <begin position="133"/>
        <end position="481"/>
    </location>
</feature>
<feature type="region of interest" description="Disordered" evidence="1">
    <location>
        <begin position="1223"/>
        <end position="1341"/>
    </location>
</feature>
<dbReference type="Pfam" id="PF01979">
    <property type="entry name" value="Amidohydro_1"/>
    <property type="match status" value="1"/>
</dbReference>
<dbReference type="GO" id="GO:0005737">
    <property type="term" value="C:cytoplasm"/>
    <property type="evidence" value="ECO:0007669"/>
    <property type="project" value="TreeGrafter"/>
</dbReference>
<evidence type="ECO:0000259" key="2">
    <source>
        <dbReference type="Pfam" id="PF01979"/>
    </source>
</evidence>
<reference evidence="3" key="1">
    <citation type="submission" date="2022-07" db="EMBL/GenBank/DDBJ databases">
        <title>Genome Sequence of Leucocoprinus birnbaumii.</title>
        <authorList>
            <person name="Buettner E."/>
        </authorList>
    </citation>
    <scope>NUCLEOTIDE SEQUENCE</scope>
    <source>
        <strain evidence="3">VT141</strain>
    </source>
</reference>
<dbReference type="SUPFAM" id="SSF51338">
    <property type="entry name" value="Composite domain of metallo-dependent hydrolases"/>
    <property type="match status" value="1"/>
</dbReference>
<organism evidence="3 4">
    <name type="scientific">Leucocoprinus birnbaumii</name>
    <dbReference type="NCBI Taxonomy" id="56174"/>
    <lineage>
        <taxon>Eukaryota</taxon>
        <taxon>Fungi</taxon>
        <taxon>Dikarya</taxon>
        <taxon>Basidiomycota</taxon>
        <taxon>Agaricomycotina</taxon>
        <taxon>Agaricomycetes</taxon>
        <taxon>Agaricomycetidae</taxon>
        <taxon>Agaricales</taxon>
        <taxon>Agaricineae</taxon>
        <taxon>Agaricaceae</taxon>
        <taxon>Leucocoprinus</taxon>
    </lineage>
</organism>
<feature type="region of interest" description="Disordered" evidence="1">
    <location>
        <begin position="1355"/>
        <end position="1378"/>
    </location>
</feature>
<dbReference type="Proteomes" id="UP001213000">
    <property type="component" value="Unassembled WGS sequence"/>
</dbReference>
<feature type="compositionally biased region" description="Basic and acidic residues" evidence="1">
    <location>
        <begin position="1106"/>
        <end position="1134"/>
    </location>
</feature>
<dbReference type="GO" id="GO:0004038">
    <property type="term" value="F:allantoinase activity"/>
    <property type="evidence" value="ECO:0007669"/>
    <property type="project" value="TreeGrafter"/>
</dbReference>
<gene>
    <name evidence="3" type="ORF">NP233_g5742</name>
</gene>
<feature type="compositionally biased region" description="Basic and acidic residues" evidence="1">
    <location>
        <begin position="1085"/>
        <end position="1097"/>
    </location>
</feature>
<name>A0AAD5VUZ0_9AGAR</name>
<dbReference type="SUPFAM" id="SSF51556">
    <property type="entry name" value="Metallo-dependent hydrolases"/>
    <property type="match status" value="2"/>
</dbReference>
<dbReference type="InterPro" id="IPR006680">
    <property type="entry name" value="Amidohydro-rel"/>
</dbReference>
<dbReference type="InterPro" id="IPR050138">
    <property type="entry name" value="DHOase/Allantoinase_Hydrolase"/>
</dbReference>
<feature type="compositionally biased region" description="Polar residues" evidence="1">
    <location>
        <begin position="971"/>
        <end position="987"/>
    </location>
</feature>
<dbReference type="InterPro" id="IPR032466">
    <property type="entry name" value="Metal_Hydrolase"/>
</dbReference>
<feature type="region of interest" description="Disordered" evidence="1">
    <location>
        <begin position="946"/>
        <end position="1043"/>
    </location>
</feature>
<sequence length="1830" mass="200236">MFSKRILWSLALLACLYPFFYRRHFQSLVFGKDYSQAPPHIQVAINQCLALQQKPGPLPGFWSRSRSDRYEPGTKPVLIKRGKIWTGKDNGTQVIHGDILMEEGIIKSIGKLGWMDLDAYGGDLQIIDAKGSWITPGLVDVHSHLGDFPLPNLEGSNDGNSMLGIVQPWLRSLDALNTHDETYPLVLAGGVTTSLVLPGSANAIGGQAFVIKLRETSEKSPSSMLVERPYQANETHLNSPPRWRYIKHACGENPSSSFKGTRMDTIWAFREAYAKARQIKEDQDRFCSNVLNGNGENLSSSQFPEDLKWEALVDVLRGRVKVNTHCYEAVDIDDFVRLTNEFEFPVAAFHHASEAYLVPDVLKRAYGNTPAIALFATFARYKREAYRSSEFAPRILAQNGITSDHPAAVDARHLIYEAQQAFFYGLPHNLALASVTSNAAETLGLGHRLGYIREGWDADVVIWDSHPLALGATPTQVFVDGVPQFSGAIKTEKPDNYQQVPRVPNFDKDAQEAVEYDGLPPLEPKKKTEETVVFTNVQTVYRPNNYRVKREFTVKNGDENGVVVVKNGRIICSGGQQARCLTDNLLADPKVTLVDLKGGSISPGLVSYGSNLGLEEITFESSTTDGLALDSLLKPIPKILGGDFLLLWAADGLQFGTRGALLAYRYGVTSAVTAPAHQAFAGGLGVAFSLGALNKMEKNAVIQDVTSLHVSVGHFTKPSVSSQIAALRRLLLGPPSGEVGAEFEKVKQGRIPLVVEAHNADIIATLLILKAEFEANTKNQLRLTITGATEAHLLAKEIAEAGVGVILAPSRPLPKTWEKRRIAPGPPVTNETALSHLLRHNVTVGIGSEHVWSTRNLVFDLAWASIEAGGAISKEQAMEMGSVNIDKLLGVDRSSASMDLVVTRRGDLLDFGSEVVAILSPEAGTAHKSSQGASDAKVKQITDFFPRKSTSLQGSSSNATRTKNTKHGSAKENTTPAVHPKTQTDNGPSSFSSAPSAPQRAVSPIPARAVPQVASPMQPPTKRSRSHSTAATQPTKQAKRSKNILCEPMVAEDMMDVDENSVVFVPTAFTAPINPSPFLPVPASDPRKTISPDRDSEISLVPSSVSDEKELDRSLAVERKDAGAVKDTVDHWRQEALPPSPMTSASSPIEPRAQAQSAQSDWTMSIDAGSSATPSRRNASSNASIPTPPSTDGPEDTMSMSPVKVLDPETKTQQIIAEIRARAFAQARPSAEEPSSPLFDIASIDSSDDEGDEYDSLAMLGLRNNAREKSPVKVTSPVKQPKYNLRKPKAEANPKPLFPTKRDTSPSPPARRKPAANPLETLLKEKRAAEAKSTMTSAEREARLRRLEAMNLNDFDDNKDLTADPWDGPSLGTDDENPFLDDVQKREVRDIFKGDKDIEDEEEHLRQQGSVGVTLWSKKDPDVMDVPVEDLPSLEYQGSDPTLQTFAETVAHGDCGLTRLLMQSGVLEMADYSGKGLAVIEYFIRLAFSHREDDLDLSALRLIPHVLSNGTVVSPVLTFDNILSTLCDYGVDTSVLDQLGWIKHNPQCHSASSHLRSEVLQRLAFCIADITKVGCLHRREIPDIVAVLLLIGIEPSTSQEFRLQITRIIHAVCQSSGQESTIETDLECAITNKVLQLIQPYSVQNKLYAVELLATGSGRTARIARSIAHALLTDKSALLPSQYSSLPPISELLDMLNISSPDAAQPLGKFEYHEATDYVDMASWAAILAIAVTDVASYMELEKSSRQPVGSLIQTPQTILREEESIFDTLHQRLKKVHDRISDSRAAHLDRSNVKAILIHTNLRILYQSQAIAQYRRKRSGKIHNYMSRK</sequence>
<comment type="caution">
    <text evidence="3">The sequence shown here is derived from an EMBL/GenBank/DDBJ whole genome shotgun (WGS) entry which is preliminary data.</text>
</comment>
<feature type="region of interest" description="Disordered" evidence="1">
    <location>
        <begin position="1080"/>
        <end position="1209"/>
    </location>
</feature>
<dbReference type="EMBL" id="JANIEX010000348">
    <property type="protein sequence ID" value="KAJ3568393.1"/>
    <property type="molecule type" value="Genomic_DNA"/>
</dbReference>
<feature type="compositionally biased region" description="Polar residues" evidence="1">
    <location>
        <begin position="948"/>
        <end position="962"/>
    </location>
</feature>
<evidence type="ECO:0000313" key="3">
    <source>
        <dbReference type="EMBL" id="KAJ3568393.1"/>
    </source>
</evidence>